<name>A0A840QL71_9BACI</name>
<protein>
    <submittedName>
        <fullName evidence="1">Uncharacterized protein YfkK (UPF0435 family)</fullName>
    </submittedName>
</protein>
<dbReference type="RefSeq" id="WP_184662584.1">
    <property type="nucleotide sequence ID" value="NZ_JACHHB010000001.1"/>
</dbReference>
<evidence type="ECO:0000313" key="1">
    <source>
        <dbReference type="EMBL" id="MBB5172109.1"/>
    </source>
</evidence>
<dbReference type="EMBL" id="JACHHB010000001">
    <property type="protein sequence ID" value="MBB5172109.1"/>
    <property type="molecule type" value="Genomic_DNA"/>
</dbReference>
<reference evidence="1 2" key="1">
    <citation type="submission" date="2020-08" db="EMBL/GenBank/DDBJ databases">
        <title>Genomic Encyclopedia of Type Strains, Phase IV (KMG-IV): sequencing the most valuable type-strain genomes for metagenomic binning, comparative biology and taxonomic classification.</title>
        <authorList>
            <person name="Goeker M."/>
        </authorList>
    </citation>
    <scope>NUCLEOTIDE SEQUENCE [LARGE SCALE GENOMIC DNA]</scope>
    <source>
        <strain evidence="1 2">DSM 24696</strain>
    </source>
</reference>
<organism evidence="1 2">
    <name type="scientific">Texcoconibacillus texcoconensis</name>
    <dbReference type="NCBI Taxonomy" id="1095777"/>
    <lineage>
        <taxon>Bacteria</taxon>
        <taxon>Bacillati</taxon>
        <taxon>Bacillota</taxon>
        <taxon>Bacilli</taxon>
        <taxon>Bacillales</taxon>
        <taxon>Bacillaceae</taxon>
        <taxon>Texcoconibacillus</taxon>
    </lineage>
</organism>
<dbReference type="Pfam" id="PF06569">
    <property type="entry name" value="DUF1128"/>
    <property type="match status" value="1"/>
</dbReference>
<comment type="caution">
    <text evidence="1">The sequence shown here is derived from an EMBL/GenBank/DDBJ whole genome shotgun (WGS) entry which is preliminary data.</text>
</comment>
<dbReference type="Proteomes" id="UP000551878">
    <property type="component" value="Unassembled WGS sequence"/>
</dbReference>
<accession>A0A840QL71</accession>
<keyword evidence="2" id="KW-1185">Reference proteome</keyword>
<sequence>MDLQQKNEENLTHMVEAIRKKLQVVNAQALDPDVISLDKYDDVKEMYDMVMKSERISVSEMDAIVAEFGKWRK</sequence>
<gene>
    <name evidence="1" type="ORF">HNQ41_000249</name>
</gene>
<evidence type="ECO:0000313" key="2">
    <source>
        <dbReference type="Proteomes" id="UP000551878"/>
    </source>
</evidence>
<dbReference type="InterPro" id="IPR009507">
    <property type="entry name" value="UPF0435"/>
</dbReference>
<proteinExistence type="predicted"/>
<dbReference type="AlphaFoldDB" id="A0A840QL71"/>